<feature type="transmembrane region" description="Helical" evidence="7">
    <location>
        <begin position="200"/>
        <end position="217"/>
    </location>
</feature>
<feature type="transmembrane region" description="Helical" evidence="7">
    <location>
        <begin position="266"/>
        <end position="289"/>
    </location>
</feature>
<dbReference type="Gene3D" id="1.20.1720.10">
    <property type="entry name" value="Multidrug resistance protein D"/>
    <property type="match status" value="1"/>
</dbReference>
<dbReference type="OrthoDB" id="783189at2"/>
<feature type="transmembrane region" description="Helical" evidence="7">
    <location>
        <begin position="481"/>
        <end position="501"/>
    </location>
</feature>
<organism evidence="9 10">
    <name type="scientific">Dinghuibacter silviterrae</name>
    <dbReference type="NCBI Taxonomy" id="1539049"/>
    <lineage>
        <taxon>Bacteria</taxon>
        <taxon>Pseudomonadati</taxon>
        <taxon>Bacteroidota</taxon>
        <taxon>Chitinophagia</taxon>
        <taxon>Chitinophagales</taxon>
        <taxon>Chitinophagaceae</taxon>
        <taxon>Dinghuibacter</taxon>
    </lineage>
</organism>
<feature type="domain" description="Major facilitator superfamily (MFS) profile" evidence="8">
    <location>
        <begin position="14"/>
        <end position="509"/>
    </location>
</feature>
<gene>
    <name evidence="9" type="ORF">EDB95_4667</name>
</gene>
<dbReference type="Proteomes" id="UP000294498">
    <property type="component" value="Unassembled WGS sequence"/>
</dbReference>
<feature type="transmembrane region" description="Helical" evidence="7">
    <location>
        <begin position="301"/>
        <end position="320"/>
    </location>
</feature>
<dbReference type="SUPFAM" id="SSF103473">
    <property type="entry name" value="MFS general substrate transporter"/>
    <property type="match status" value="1"/>
</dbReference>
<keyword evidence="5 7" id="KW-1133">Transmembrane helix</keyword>
<dbReference type="PROSITE" id="PS50850">
    <property type="entry name" value="MFS"/>
    <property type="match status" value="1"/>
</dbReference>
<name>A0A4R8DGN5_9BACT</name>
<dbReference type="AlphaFoldDB" id="A0A4R8DGN5"/>
<dbReference type="Gene3D" id="1.20.1250.20">
    <property type="entry name" value="MFS general substrate transporter like domains"/>
    <property type="match status" value="1"/>
</dbReference>
<dbReference type="InterPro" id="IPR011701">
    <property type="entry name" value="MFS"/>
</dbReference>
<dbReference type="CDD" id="cd17321">
    <property type="entry name" value="MFS_MMR_MDR_like"/>
    <property type="match status" value="1"/>
</dbReference>
<feature type="transmembrane region" description="Helical" evidence="7">
    <location>
        <begin position="168"/>
        <end position="188"/>
    </location>
</feature>
<evidence type="ECO:0000259" key="8">
    <source>
        <dbReference type="PROSITE" id="PS50850"/>
    </source>
</evidence>
<reference evidence="9 10" key="1">
    <citation type="submission" date="2019-03" db="EMBL/GenBank/DDBJ databases">
        <title>Genomic Encyclopedia of Type Strains, Phase IV (KMG-IV): sequencing the most valuable type-strain genomes for metagenomic binning, comparative biology and taxonomic classification.</title>
        <authorList>
            <person name="Goeker M."/>
        </authorList>
    </citation>
    <scope>NUCLEOTIDE SEQUENCE [LARGE SCALE GENOMIC DNA]</scope>
    <source>
        <strain evidence="9 10">DSM 100059</strain>
    </source>
</reference>
<keyword evidence="3" id="KW-1003">Cell membrane</keyword>
<dbReference type="GO" id="GO:0022857">
    <property type="term" value="F:transmembrane transporter activity"/>
    <property type="evidence" value="ECO:0007669"/>
    <property type="project" value="InterPro"/>
</dbReference>
<dbReference type="Pfam" id="PF07690">
    <property type="entry name" value="MFS_1"/>
    <property type="match status" value="1"/>
</dbReference>
<keyword evidence="6 7" id="KW-0472">Membrane</keyword>
<dbReference type="PANTHER" id="PTHR42718">
    <property type="entry name" value="MAJOR FACILITATOR SUPERFAMILY MULTIDRUG TRANSPORTER MFSC"/>
    <property type="match status" value="1"/>
</dbReference>
<keyword evidence="10" id="KW-1185">Reference proteome</keyword>
<feature type="transmembrane region" description="Helical" evidence="7">
    <location>
        <begin position="229"/>
        <end position="246"/>
    </location>
</feature>
<feature type="transmembrane region" description="Helical" evidence="7">
    <location>
        <begin position="12"/>
        <end position="36"/>
    </location>
</feature>
<feature type="transmembrane region" description="Helical" evidence="7">
    <location>
        <begin position="332"/>
        <end position="351"/>
    </location>
</feature>
<dbReference type="EMBL" id="SODV01000002">
    <property type="protein sequence ID" value="TDW96831.1"/>
    <property type="molecule type" value="Genomic_DNA"/>
</dbReference>
<proteinExistence type="predicted"/>
<feature type="transmembrane region" description="Helical" evidence="7">
    <location>
        <begin position="105"/>
        <end position="126"/>
    </location>
</feature>
<dbReference type="PANTHER" id="PTHR42718:SF47">
    <property type="entry name" value="METHYL VIOLOGEN RESISTANCE PROTEIN SMVA"/>
    <property type="match status" value="1"/>
</dbReference>
<evidence type="ECO:0000256" key="3">
    <source>
        <dbReference type="ARBA" id="ARBA00022475"/>
    </source>
</evidence>
<accession>A0A4R8DGN5</accession>
<sequence length="513" mass="53590">MNTVTLAGRREWIALAVLALPTLLLSIDVSVLYLALPPLSQSLHANSGQQLWIMDIYNFMIAGWLVTMGTAADRLGYRPIMLIGALGFSLASIMAAFSTTAGMLIAARALMGITGATLMPCTLGLIRHMFHDAHQRATAISLWMSCFMVGMVIGPLVGGVIIEHFHWGGVFLMGVPVMLLLLVAGPLLLPGYREGTTHTLDPVGVILSLLAILPFVYGCTELARSGWSFWPLLILLAGIVFGVVFVRRERRQADPLLDLRLFADRVFSATLIVLFFIAIAMGGISIFTAQYLQMVLGLSPLHAGLWMVPQAVFMMIGFLISPPLAKRFRPGGLFAVGLVIAAIGLFLIALVGPDAISPGPGSVPAGRGLALVVIGGVLSAFGIAPAVSLGTGIVISAAPPEKAGSASAICETCNELGVALGVALLGSLGAFFYRLRLPSFLPSGLSVRDLFAAREGFASAFTLVPAVRPQAAAAYMSGMQVAAGVSAVVLAGLAVISVVGLRSVRPLGAGAAH</sequence>
<evidence type="ECO:0000256" key="4">
    <source>
        <dbReference type="ARBA" id="ARBA00022692"/>
    </source>
</evidence>
<feature type="transmembrane region" description="Helical" evidence="7">
    <location>
        <begin position="80"/>
        <end position="99"/>
    </location>
</feature>
<feature type="transmembrane region" description="Helical" evidence="7">
    <location>
        <begin position="56"/>
        <end position="73"/>
    </location>
</feature>
<dbReference type="GO" id="GO:0005886">
    <property type="term" value="C:plasma membrane"/>
    <property type="evidence" value="ECO:0007669"/>
    <property type="project" value="UniProtKB-SubCell"/>
</dbReference>
<dbReference type="PRINTS" id="PR01035">
    <property type="entry name" value="TCRTETA"/>
</dbReference>
<evidence type="ECO:0000256" key="1">
    <source>
        <dbReference type="ARBA" id="ARBA00004651"/>
    </source>
</evidence>
<evidence type="ECO:0000313" key="10">
    <source>
        <dbReference type="Proteomes" id="UP000294498"/>
    </source>
</evidence>
<feature type="transmembrane region" description="Helical" evidence="7">
    <location>
        <begin position="138"/>
        <end position="162"/>
    </location>
</feature>
<keyword evidence="4 7" id="KW-0812">Transmembrane</keyword>
<dbReference type="InterPro" id="IPR036259">
    <property type="entry name" value="MFS_trans_sf"/>
</dbReference>
<feature type="transmembrane region" description="Helical" evidence="7">
    <location>
        <begin position="416"/>
        <end position="435"/>
    </location>
</feature>
<keyword evidence="2" id="KW-0813">Transport</keyword>
<protein>
    <submittedName>
        <fullName evidence="9">DHA2 family multidrug resistance protein-like MFS transporter</fullName>
    </submittedName>
</protein>
<dbReference type="InterPro" id="IPR001958">
    <property type="entry name" value="Tet-R_TetA/multi-R_MdtG-like"/>
</dbReference>
<evidence type="ECO:0000256" key="5">
    <source>
        <dbReference type="ARBA" id="ARBA00022989"/>
    </source>
</evidence>
<evidence type="ECO:0000256" key="2">
    <source>
        <dbReference type="ARBA" id="ARBA00022448"/>
    </source>
</evidence>
<comment type="caution">
    <text evidence="9">The sequence shown here is derived from an EMBL/GenBank/DDBJ whole genome shotgun (WGS) entry which is preliminary data.</text>
</comment>
<comment type="subcellular location">
    <subcellularLocation>
        <location evidence="1">Cell membrane</location>
        <topology evidence="1">Multi-pass membrane protein</topology>
    </subcellularLocation>
</comment>
<dbReference type="RefSeq" id="WP_133997969.1">
    <property type="nucleotide sequence ID" value="NZ_SODV01000002.1"/>
</dbReference>
<evidence type="ECO:0000256" key="7">
    <source>
        <dbReference type="SAM" id="Phobius"/>
    </source>
</evidence>
<feature type="transmembrane region" description="Helical" evidence="7">
    <location>
        <begin position="371"/>
        <end position="395"/>
    </location>
</feature>
<evidence type="ECO:0000313" key="9">
    <source>
        <dbReference type="EMBL" id="TDW96831.1"/>
    </source>
</evidence>
<dbReference type="InterPro" id="IPR020846">
    <property type="entry name" value="MFS_dom"/>
</dbReference>
<evidence type="ECO:0000256" key="6">
    <source>
        <dbReference type="ARBA" id="ARBA00023136"/>
    </source>
</evidence>